<reference evidence="2 3" key="1">
    <citation type="journal article" date="2024" name="J Genomics">
        <title>Draft genome sequencing and assembly of Favolaschia claudopus CIRM-BRFM 2984 isolated from oak limbs.</title>
        <authorList>
            <person name="Navarro D."/>
            <person name="Drula E."/>
            <person name="Chaduli D."/>
            <person name="Cazenave R."/>
            <person name="Ahrendt S."/>
            <person name="Wang J."/>
            <person name="Lipzen A."/>
            <person name="Daum C."/>
            <person name="Barry K."/>
            <person name="Grigoriev I.V."/>
            <person name="Favel A."/>
            <person name="Rosso M.N."/>
            <person name="Martin F."/>
        </authorList>
    </citation>
    <scope>NUCLEOTIDE SEQUENCE [LARGE SCALE GENOMIC DNA]</scope>
    <source>
        <strain evidence="2 3">CIRM-BRFM 2984</strain>
    </source>
</reference>
<protein>
    <submittedName>
        <fullName evidence="2">Uncharacterized protein</fullName>
    </submittedName>
</protein>
<feature type="compositionally biased region" description="Low complexity" evidence="1">
    <location>
        <begin position="104"/>
        <end position="114"/>
    </location>
</feature>
<dbReference type="Proteomes" id="UP001362999">
    <property type="component" value="Unassembled WGS sequence"/>
</dbReference>
<accession>A0AAW0CVP9</accession>
<name>A0AAW0CVP9_9AGAR</name>
<keyword evidence="3" id="KW-1185">Reference proteome</keyword>
<dbReference type="EMBL" id="JAWWNJ010000011">
    <property type="protein sequence ID" value="KAK7044316.1"/>
    <property type="molecule type" value="Genomic_DNA"/>
</dbReference>
<comment type="caution">
    <text evidence="2">The sequence shown here is derived from an EMBL/GenBank/DDBJ whole genome shotgun (WGS) entry which is preliminary data.</text>
</comment>
<evidence type="ECO:0000313" key="3">
    <source>
        <dbReference type="Proteomes" id="UP001362999"/>
    </source>
</evidence>
<organism evidence="2 3">
    <name type="scientific">Favolaschia claudopus</name>
    <dbReference type="NCBI Taxonomy" id="2862362"/>
    <lineage>
        <taxon>Eukaryota</taxon>
        <taxon>Fungi</taxon>
        <taxon>Dikarya</taxon>
        <taxon>Basidiomycota</taxon>
        <taxon>Agaricomycotina</taxon>
        <taxon>Agaricomycetes</taxon>
        <taxon>Agaricomycetidae</taxon>
        <taxon>Agaricales</taxon>
        <taxon>Marasmiineae</taxon>
        <taxon>Mycenaceae</taxon>
        <taxon>Favolaschia</taxon>
    </lineage>
</organism>
<sequence>MQRQRVRRGSEHAQGVRGEGQCGCPGAQQRAATVWGGAGGCEIDQARRSLFGRRGYGGGWGDVEVDSNNRCIAFFRRYKTGIRDCHTSAATHQVHALPPSGWHTTSPTPSLLRPPGIPAKSLSSSPSSEFQRQGHPDTRLIKIRGPCSPCSFPCSSSSVATLHLVPGWSSSPPAACAKRVIPPRVQLDSHVTDNPFAHRVHPSLGVAIHGEGCLSFHCC</sequence>
<feature type="region of interest" description="Disordered" evidence="1">
    <location>
        <begin position="96"/>
        <end position="135"/>
    </location>
</feature>
<evidence type="ECO:0000256" key="1">
    <source>
        <dbReference type="SAM" id="MobiDB-lite"/>
    </source>
</evidence>
<dbReference type="AlphaFoldDB" id="A0AAW0CVP9"/>
<feature type="region of interest" description="Disordered" evidence="1">
    <location>
        <begin position="1"/>
        <end position="23"/>
    </location>
</feature>
<gene>
    <name evidence="2" type="ORF">R3P38DRAFT_160326</name>
</gene>
<evidence type="ECO:0000313" key="2">
    <source>
        <dbReference type="EMBL" id="KAK7044316.1"/>
    </source>
</evidence>
<proteinExistence type="predicted"/>